<protein>
    <submittedName>
        <fullName evidence="1">Uncharacterized protein</fullName>
    </submittedName>
</protein>
<gene>
    <name evidence="1" type="ORF">Bca52824_033468</name>
</gene>
<evidence type="ECO:0000313" key="1">
    <source>
        <dbReference type="EMBL" id="KAG2304817.1"/>
    </source>
</evidence>
<name>A0A8X7V7C9_BRACI</name>
<dbReference type="Proteomes" id="UP000886595">
    <property type="component" value="Unassembled WGS sequence"/>
</dbReference>
<organism evidence="1 2">
    <name type="scientific">Brassica carinata</name>
    <name type="common">Ethiopian mustard</name>
    <name type="synonym">Abyssinian cabbage</name>
    <dbReference type="NCBI Taxonomy" id="52824"/>
    <lineage>
        <taxon>Eukaryota</taxon>
        <taxon>Viridiplantae</taxon>
        <taxon>Streptophyta</taxon>
        <taxon>Embryophyta</taxon>
        <taxon>Tracheophyta</taxon>
        <taxon>Spermatophyta</taxon>
        <taxon>Magnoliopsida</taxon>
        <taxon>eudicotyledons</taxon>
        <taxon>Gunneridae</taxon>
        <taxon>Pentapetalae</taxon>
        <taxon>rosids</taxon>
        <taxon>malvids</taxon>
        <taxon>Brassicales</taxon>
        <taxon>Brassicaceae</taxon>
        <taxon>Brassiceae</taxon>
        <taxon>Brassica</taxon>
    </lineage>
</organism>
<sequence>MDGVTDEDLKNGKEGMKVGKGWSDMKYSLDLEEGQEQKLFWHRGYKRFIVVNFHRNQTFVCITFNMAQAMFDSAFTASVLQ</sequence>
<keyword evidence="2" id="KW-1185">Reference proteome</keyword>
<reference evidence="1 2" key="1">
    <citation type="submission" date="2020-02" db="EMBL/GenBank/DDBJ databases">
        <authorList>
            <person name="Ma Q."/>
            <person name="Huang Y."/>
            <person name="Song X."/>
            <person name="Pei D."/>
        </authorList>
    </citation>
    <scope>NUCLEOTIDE SEQUENCE [LARGE SCALE GENOMIC DNA]</scope>
    <source>
        <strain evidence="1">Sxm20200214</strain>
        <tissue evidence="1">Leaf</tissue>
    </source>
</reference>
<dbReference type="AlphaFoldDB" id="A0A8X7V7C9"/>
<accession>A0A8X7V7C9</accession>
<dbReference type="EMBL" id="JAAMPC010000007">
    <property type="protein sequence ID" value="KAG2304817.1"/>
    <property type="molecule type" value="Genomic_DNA"/>
</dbReference>
<evidence type="ECO:0000313" key="2">
    <source>
        <dbReference type="Proteomes" id="UP000886595"/>
    </source>
</evidence>
<comment type="caution">
    <text evidence="1">The sequence shown here is derived from an EMBL/GenBank/DDBJ whole genome shotgun (WGS) entry which is preliminary data.</text>
</comment>
<proteinExistence type="predicted"/>